<dbReference type="Proteomes" id="UP001152797">
    <property type="component" value="Unassembled WGS sequence"/>
</dbReference>
<dbReference type="AlphaFoldDB" id="A0A9P1GB04"/>
<dbReference type="PRINTS" id="PR00625">
    <property type="entry name" value="JDOMAIN"/>
</dbReference>
<keyword evidence="6" id="KW-1185">Reference proteome</keyword>
<feature type="region of interest" description="Disordered" evidence="1">
    <location>
        <begin position="65"/>
        <end position="93"/>
    </location>
</feature>
<sequence>MLRLSRLLRVQKCPYAVLGVSETATTAEIKRAFQDRAKITHPDVAKGKDSHFREMVEAYRILRDPKKRGEHDRQASRARFGADTTDTWPRGEGEGLSEAARAKLYNYPMGGRSSRDRRPPPGFEGPQVVPTAWAGDRIPLYILAFFGTFYAYKYYLANDPTKMKDMDPYPTRLPAKELAREAKAKAAALIPAPDAELGTSRAAAYDKAAAVADDTDKRVWAYYNPFLTVWHRIPDGFEPPASMDLTAWHKKRTDPSEWSRLFAEGKLAEIIPRGGLKVRLIPAWDTHEPVLLKDPLTQKTVQVTQKLLKARATSTKPQSCEIRF</sequence>
<feature type="domain" description="J" evidence="2">
    <location>
        <begin position="13"/>
        <end position="75"/>
    </location>
</feature>
<dbReference type="SUPFAM" id="SSF46565">
    <property type="entry name" value="Chaperone J-domain"/>
    <property type="match status" value="1"/>
</dbReference>
<reference evidence="4" key="2">
    <citation type="submission" date="2024-04" db="EMBL/GenBank/DDBJ databases">
        <authorList>
            <person name="Chen Y."/>
            <person name="Shah S."/>
            <person name="Dougan E. K."/>
            <person name="Thang M."/>
            <person name="Chan C."/>
        </authorList>
    </citation>
    <scope>NUCLEOTIDE SEQUENCE [LARGE SCALE GENOMIC DNA]</scope>
</reference>
<dbReference type="EMBL" id="CAMXCT020003380">
    <property type="protein sequence ID" value="CAL1157555.1"/>
    <property type="molecule type" value="Genomic_DNA"/>
</dbReference>
<evidence type="ECO:0000313" key="4">
    <source>
        <dbReference type="EMBL" id="CAL1157555.1"/>
    </source>
</evidence>
<dbReference type="Gene3D" id="1.10.287.110">
    <property type="entry name" value="DnaJ domain"/>
    <property type="match status" value="1"/>
</dbReference>
<dbReference type="SMART" id="SM00271">
    <property type="entry name" value="DnaJ"/>
    <property type="match status" value="1"/>
</dbReference>
<dbReference type="OrthoDB" id="443998at2759"/>
<evidence type="ECO:0000313" key="5">
    <source>
        <dbReference type="EMBL" id="CAL4791492.1"/>
    </source>
</evidence>
<dbReference type="EMBL" id="CAMXCT010003380">
    <property type="protein sequence ID" value="CAI4004180.1"/>
    <property type="molecule type" value="Genomic_DNA"/>
</dbReference>
<evidence type="ECO:0000313" key="6">
    <source>
        <dbReference type="Proteomes" id="UP001152797"/>
    </source>
</evidence>
<proteinExistence type="predicted"/>
<dbReference type="InterPro" id="IPR001623">
    <property type="entry name" value="DnaJ_domain"/>
</dbReference>
<reference evidence="3" key="1">
    <citation type="submission" date="2022-10" db="EMBL/GenBank/DDBJ databases">
        <authorList>
            <person name="Chen Y."/>
            <person name="Dougan E. K."/>
            <person name="Chan C."/>
            <person name="Rhodes N."/>
            <person name="Thang M."/>
        </authorList>
    </citation>
    <scope>NUCLEOTIDE SEQUENCE</scope>
</reference>
<comment type="caution">
    <text evidence="3">The sequence shown here is derived from an EMBL/GenBank/DDBJ whole genome shotgun (WGS) entry which is preliminary data.</text>
</comment>
<evidence type="ECO:0000259" key="2">
    <source>
        <dbReference type="PROSITE" id="PS50076"/>
    </source>
</evidence>
<gene>
    <name evidence="3" type="ORF">C1SCF055_LOCUS29991</name>
</gene>
<dbReference type="InterPro" id="IPR036869">
    <property type="entry name" value="J_dom_sf"/>
</dbReference>
<dbReference type="EMBL" id="CAMXCT030003380">
    <property type="protein sequence ID" value="CAL4791492.1"/>
    <property type="molecule type" value="Genomic_DNA"/>
</dbReference>
<dbReference type="PANTHER" id="PTHR24074">
    <property type="entry name" value="CO-CHAPERONE PROTEIN DJLA"/>
    <property type="match status" value="1"/>
</dbReference>
<dbReference type="PROSITE" id="PS50076">
    <property type="entry name" value="DNAJ_2"/>
    <property type="match status" value="1"/>
</dbReference>
<feature type="compositionally biased region" description="Basic and acidic residues" evidence="1">
    <location>
        <begin position="65"/>
        <end position="75"/>
    </location>
</feature>
<evidence type="ECO:0000256" key="1">
    <source>
        <dbReference type="SAM" id="MobiDB-lite"/>
    </source>
</evidence>
<dbReference type="Pfam" id="PF00226">
    <property type="entry name" value="DnaJ"/>
    <property type="match status" value="1"/>
</dbReference>
<name>A0A9P1GB04_9DINO</name>
<dbReference type="CDD" id="cd06257">
    <property type="entry name" value="DnaJ"/>
    <property type="match status" value="1"/>
</dbReference>
<organism evidence="3">
    <name type="scientific">Cladocopium goreaui</name>
    <dbReference type="NCBI Taxonomy" id="2562237"/>
    <lineage>
        <taxon>Eukaryota</taxon>
        <taxon>Sar</taxon>
        <taxon>Alveolata</taxon>
        <taxon>Dinophyceae</taxon>
        <taxon>Suessiales</taxon>
        <taxon>Symbiodiniaceae</taxon>
        <taxon>Cladocopium</taxon>
    </lineage>
</organism>
<evidence type="ECO:0000313" key="3">
    <source>
        <dbReference type="EMBL" id="CAI4004180.1"/>
    </source>
</evidence>
<accession>A0A9P1GB04</accession>
<dbReference type="InterPro" id="IPR050817">
    <property type="entry name" value="DjlA_DnaK_co-chaperone"/>
</dbReference>
<protein>
    <submittedName>
        <fullName evidence="5">J domain-containing protein</fullName>
    </submittedName>
</protein>